<evidence type="ECO:0000313" key="6">
    <source>
        <dbReference type="Proteomes" id="UP000628017"/>
    </source>
</evidence>
<keyword evidence="2" id="KW-0238">DNA-binding</keyword>
<dbReference type="PANTHER" id="PTHR42756:SF1">
    <property type="entry name" value="TRANSCRIPTIONAL REPRESSOR OF EMRAB OPERON"/>
    <property type="match status" value="1"/>
</dbReference>
<dbReference type="AlphaFoldDB" id="A0A916QVR7"/>
<organism evidence="5 6">
    <name type="scientific">Neptunicoccus cionae</name>
    <dbReference type="NCBI Taxonomy" id="2035344"/>
    <lineage>
        <taxon>Bacteria</taxon>
        <taxon>Pseudomonadati</taxon>
        <taxon>Pseudomonadota</taxon>
        <taxon>Alphaproteobacteria</taxon>
        <taxon>Rhodobacterales</taxon>
        <taxon>Paracoccaceae</taxon>
        <taxon>Neptunicoccus</taxon>
    </lineage>
</organism>
<keyword evidence="3" id="KW-0804">Transcription</keyword>
<dbReference type="Pfam" id="PF12802">
    <property type="entry name" value="MarR_2"/>
    <property type="match status" value="1"/>
</dbReference>
<proteinExistence type="predicted"/>
<dbReference type="EMBL" id="BMKA01000002">
    <property type="protein sequence ID" value="GGA13495.1"/>
    <property type="molecule type" value="Genomic_DNA"/>
</dbReference>
<dbReference type="GO" id="GO:0045892">
    <property type="term" value="P:negative regulation of DNA-templated transcription"/>
    <property type="evidence" value="ECO:0007669"/>
    <property type="project" value="InterPro"/>
</dbReference>
<feature type="domain" description="HTH marR-type" evidence="4">
    <location>
        <begin position="14"/>
        <end position="146"/>
    </location>
</feature>
<comment type="caution">
    <text evidence="5">The sequence shown here is derived from an EMBL/GenBank/DDBJ whole genome shotgun (WGS) entry which is preliminary data.</text>
</comment>
<evidence type="ECO:0000256" key="3">
    <source>
        <dbReference type="ARBA" id="ARBA00023163"/>
    </source>
</evidence>
<reference evidence="5" key="2">
    <citation type="submission" date="2020-09" db="EMBL/GenBank/DDBJ databases">
        <authorList>
            <person name="Sun Q."/>
            <person name="Zhou Y."/>
        </authorList>
    </citation>
    <scope>NUCLEOTIDE SEQUENCE</scope>
    <source>
        <strain evidence="5">CGMCC 1.15880</strain>
    </source>
</reference>
<dbReference type="PROSITE" id="PS50995">
    <property type="entry name" value="HTH_MARR_2"/>
    <property type="match status" value="1"/>
</dbReference>
<name>A0A916QVR7_9RHOB</name>
<keyword evidence="1" id="KW-0805">Transcription regulation</keyword>
<accession>A0A916QVR7</accession>
<dbReference type="InterPro" id="IPR000835">
    <property type="entry name" value="HTH_MarR-typ"/>
</dbReference>
<dbReference type="SMART" id="SM00347">
    <property type="entry name" value="HTH_MARR"/>
    <property type="match status" value="1"/>
</dbReference>
<sequence>MQDRNALAGLKPMNRTLPILLARARETLLYYWRPKLTEIGFTEQQWRVMRVVAENDRIDISSLTEATAMHMPSVTRILQVLEESGMVERKRDLRDSRRSWVRATQKAHDLMAECVEASNQIYGEIEQRFKPEKMEQLLDLLHEFSDLRPRDR</sequence>
<evidence type="ECO:0000256" key="2">
    <source>
        <dbReference type="ARBA" id="ARBA00023125"/>
    </source>
</evidence>
<dbReference type="PRINTS" id="PR00598">
    <property type="entry name" value="HTHMARR"/>
</dbReference>
<keyword evidence="6" id="KW-1185">Reference proteome</keyword>
<dbReference type="SUPFAM" id="SSF46785">
    <property type="entry name" value="Winged helix' DNA-binding domain"/>
    <property type="match status" value="1"/>
</dbReference>
<dbReference type="Proteomes" id="UP000628017">
    <property type="component" value="Unassembled WGS sequence"/>
</dbReference>
<dbReference type="Gene3D" id="1.10.10.10">
    <property type="entry name" value="Winged helix-like DNA-binding domain superfamily/Winged helix DNA-binding domain"/>
    <property type="match status" value="1"/>
</dbReference>
<protein>
    <submittedName>
        <fullName evidence="5">Homoprotocatechuate degradation operon regulator, HpaR</fullName>
    </submittedName>
</protein>
<dbReference type="PANTHER" id="PTHR42756">
    <property type="entry name" value="TRANSCRIPTIONAL REGULATOR, MARR"/>
    <property type="match status" value="1"/>
</dbReference>
<dbReference type="InterPro" id="IPR036388">
    <property type="entry name" value="WH-like_DNA-bd_sf"/>
</dbReference>
<evidence type="ECO:0000256" key="1">
    <source>
        <dbReference type="ARBA" id="ARBA00023015"/>
    </source>
</evidence>
<evidence type="ECO:0000313" key="5">
    <source>
        <dbReference type="EMBL" id="GGA13495.1"/>
    </source>
</evidence>
<dbReference type="GO" id="GO:0003677">
    <property type="term" value="F:DNA binding"/>
    <property type="evidence" value="ECO:0007669"/>
    <property type="project" value="UniProtKB-KW"/>
</dbReference>
<dbReference type="NCBIfam" id="TIGR02337">
    <property type="entry name" value="HpaR"/>
    <property type="match status" value="1"/>
</dbReference>
<dbReference type="GO" id="GO:0003700">
    <property type="term" value="F:DNA-binding transcription factor activity"/>
    <property type="evidence" value="ECO:0007669"/>
    <property type="project" value="InterPro"/>
</dbReference>
<dbReference type="InterPro" id="IPR036390">
    <property type="entry name" value="WH_DNA-bd_sf"/>
</dbReference>
<reference evidence="5" key="1">
    <citation type="journal article" date="2014" name="Int. J. Syst. Evol. Microbiol.">
        <title>Complete genome sequence of Corynebacterium casei LMG S-19264T (=DSM 44701T), isolated from a smear-ripened cheese.</title>
        <authorList>
            <consortium name="US DOE Joint Genome Institute (JGI-PGF)"/>
            <person name="Walter F."/>
            <person name="Albersmeier A."/>
            <person name="Kalinowski J."/>
            <person name="Ruckert C."/>
        </authorList>
    </citation>
    <scope>NUCLEOTIDE SEQUENCE</scope>
    <source>
        <strain evidence="5">CGMCC 1.15880</strain>
    </source>
</reference>
<dbReference type="InterPro" id="IPR012712">
    <property type="entry name" value="HpaR/FarR"/>
</dbReference>
<gene>
    <name evidence="5" type="ORF">GCM10011498_11870</name>
</gene>
<evidence type="ECO:0000259" key="4">
    <source>
        <dbReference type="PROSITE" id="PS50995"/>
    </source>
</evidence>